<dbReference type="Proteomes" id="UP001164718">
    <property type="component" value="Chromosome"/>
</dbReference>
<organism evidence="2 3">
    <name type="scientific">Fervidibacillus albus</name>
    <dbReference type="NCBI Taxonomy" id="2980026"/>
    <lineage>
        <taxon>Bacteria</taxon>
        <taxon>Bacillati</taxon>
        <taxon>Bacillota</taxon>
        <taxon>Bacilli</taxon>
        <taxon>Bacillales</taxon>
        <taxon>Bacillaceae</taxon>
        <taxon>Fervidibacillus</taxon>
    </lineage>
</organism>
<dbReference type="Pfam" id="PF10282">
    <property type="entry name" value="Lactonase"/>
    <property type="match status" value="1"/>
</dbReference>
<evidence type="ECO:0000313" key="3">
    <source>
        <dbReference type="Proteomes" id="UP001164718"/>
    </source>
</evidence>
<dbReference type="InterPro" id="IPR011048">
    <property type="entry name" value="Haem_d1_sf"/>
</dbReference>
<sequence length="351" mass="38834">MTNTTYLGFAGTYTKKESQGIYSFLLDTKEEKIKAVKVAAQTSNPTYVAISNDNEYLYAVAKDGDRGGVGSFKIDHKTAELKELNQLLSEGPSPCHVTVNKKNTVVLSANYHRGTIDAYSAADDGSLQRMIATVQHEGQGLHPERQEKPHVHFAGFTPDERFIVAVDLGTDRLVTYLLADDNLSEVSTLQLQPGSGPRHIVFHPNGRYAYIMTELSSEVIALQYHAETGSFEAIAYVSTIPEDFNENNQGSAIHISQDGKFVYVANRGHNSIALFRVDDETGKVTFVEHTSTEGDWPRDFVLDPSENFIVASNQNSGNLVLFKRDRETGRLTFVHGDVSVPEVVCVKFIHC</sequence>
<dbReference type="GO" id="GO:0005829">
    <property type="term" value="C:cytosol"/>
    <property type="evidence" value="ECO:0007669"/>
    <property type="project" value="TreeGrafter"/>
</dbReference>
<dbReference type="InterPro" id="IPR015943">
    <property type="entry name" value="WD40/YVTN_repeat-like_dom_sf"/>
</dbReference>
<dbReference type="RefSeq" id="WP_275416552.1">
    <property type="nucleotide sequence ID" value="NZ_CP106878.1"/>
</dbReference>
<gene>
    <name evidence="2" type="ORF">OE104_09000</name>
</gene>
<name>A0A9E8LSH0_9BACI</name>
<dbReference type="PANTHER" id="PTHR30344">
    <property type="entry name" value="6-PHOSPHOGLUCONOLACTONASE-RELATED"/>
    <property type="match status" value="1"/>
</dbReference>
<dbReference type="GO" id="GO:0017057">
    <property type="term" value="F:6-phosphogluconolactonase activity"/>
    <property type="evidence" value="ECO:0007669"/>
    <property type="project" value="TreeGrafter"/>
</dbReference>
<accession>A0A9E8LSH0</accession>
<proteinExistence type="inferred from homology"/>
<dbReference type="SUPFAM" id="SSF51004">
    <property type="entry name" value="C-terminal (heme d1) domain of cytochrome cd1-nitrite reductase"/>
    <property type="match status" value="1"/>
</dbReference>
<dbReference type="InterPro" id="IPR019405">
    <property type="entry name" value="Lactonase_7-beta_prop"/>
</dbReference>
<reference evidence="2" key="1">
    <citation type="submission" date="2022-09" db="EMBL/GenBank/DDBJ databases">
        <title>Complete Genomes of Fervidibacillus albus and Fervidibacillus halotolerans isolated from tidal flat sediments.</title>
        <authorList>
            <person name="Kwon K.K."/>
            <person name="Yang S.-H."/>
            <person name="Park M.J."/>
            <person name="Oh H.-M."/>
        </authorList>
    </citation>
    <scope>NUCLEOTIDE SEQUENCE</scope>
    <source>
        <strain evidence="2">MEBiC13591</strain>
    </source>
</reference>
<dbReference type="FunFam" id="2.130.10.10:FF:000306">
    <property type="entry name" value="3-carboxymuconate cyclase"/>
    <property type="match status" value="1"/>
</dbReference>
<dbReference type="InterPro" id="IPR050282">
    <property type="entry name" value="Cycloisomerase_2"/>
</dbReference>
<comment type="similarity">
    <text evidence="1">Belongs to the cycloisomerase 2 family.</text>
</comment>
<evidence type="ECO:0000313" key="2">
    <source>
        <dbReference type="EMBL" id="WAA08770.1"/>
    </source>
</evidence>
<dbReference type="AlphaFoldDB" id="A0A9E8LSH0"/>
<dbReference type="Gene3D" id="2.130.10.10">
    <property type="entry name" value="YVTN repeat-like/Quinoprotein amine dehydrogenase"/>
    <property type="match status" value="1"/>
</dbReference>
<dbReference type="KEGG" id="faf:OE104_09000"/>
<protein>
    <submittedName>
        <fullName evidence="2">Lactonase family protein</fullName>
    </submittedName>
</protein>
<dbReference type="EMBL" id="CP106878">
    <property type="protein sequence ID" value="WAA08770.1"/>
    <property type="molecule type" value="Genomic_DNA"/>
</dbReference>
<evidence type="ECO:0000256" key="1">
    <source>
        <dbReference type="ARBA" id="ARBA00005564"/>
    </source>
</evidence>
<dbReference type="PANTHER" id="PTHR30344:SF1">
    <property type="entry name" value="6-PHOSPHOGLUCONOLACTONASE"/>
    <property type="match status" value="1"/>
</dbReference>
<keyword evidence="3" id="KW-1185">Reference proteome</keyword>